<dbReference type="CDD" id="cd00082">
    <property type="entry name" value="HisKA"/>
    <property type="match status" value="1"/>
</dbReference>
<dbReference type="Pfam" id="PF00072">
    <property type="entry name" value="Response_reg"/>
    <property type="match status" value="1"/>
</dbReference>
<evidence type="ECO:0000259" key="19">
    <source>
        <dbReference type="PROSITE" id="PS50894"/>
    </source>
</evidence>
<keyword evidence="21" id="KW-1185">Reference proteome</keyword>
<dbReference type="Proteomes" id="UP000305517">
    <property type="component" value="Unassembled WGS sequence"/>
</dbReference>
<dbReference type="SUPFAM" id="SSF52172">
    <property type="entry name" value="CheY-like"/>
    <property type="match status" value="1"/>
</dbReference>
<dbReference type="AlphaFoldDB" id="A0A5R8WSH9"/>
<dbReference type="EC" id="2.7.13.3" evidence="3"/>
<evidence type="ECO:0000259" key="17">
    <source>
        <dbReference type="PROSITE" id="PS50112"/>
    </source>
</evidence>
<sequence length="1206" mass="132533">MRPESARLHRQQLVRVRRWAQDRYARQQAEQQLAEAQAQLAALQQQAEQQRTATAAQLSLLLQTLPTAVLAETPTRQVALANQLLCDLLGLPDAPAALPGQHTAAVLARATNPPVDAAAFAAWVDRAIADPAQAGQPTFDLRDGRVVQGHYLPLHHGPAVALHLWNYEDVTRQHHAQRRIQQLSELSEQSPNPILTADLQGELRYANAAAGPVRTALADPANFETAAFLRRHIAEAVAEQRPRTTEYPLDGHFYIWTVVPLPAQGGANVYLTDISVRRRAEAELRRSQHLLARINDTLPTLVFLYDVLQRRLLYCNDQAEMVLGYAPTELQRFAPGAMRTLVHPDDIRALINTFSQYSTLADGGLLEAEIRLQHRDGSWRWLMIKITVFDRGDMGRVRQVVGSAEDVTERHRATEELARSRHFLARVADTVPNIIYLYNLPEGRNIYCNQQVFSLLDYSESDLQAMGSGMFGHLIVPEDLPVVQAHHQALRQAPDGVLLTTEYRLRHRDGSVYWLRVRESVFARDADGRPLEIIGSGEDVTQQKQDEAERQRARARTAEQSRLVRQVIDSVPHLVYLKDSRGRYVLANQATADLFGLTVEDLIGRTIEALHQDPATVVRYRAQDREVIQTGAQLAVEETFVRADGDVLCFHSIKRPFVQGDGKVLVLGVDSNITELKRVQQALRTAKEAAEENARVKQEFLANMSHEVRTPLNGILGMAGLLAKSTLDDTQAHYLTLIRQSADHLLVVINDVLSAAQLGAGKLRLEYISFDLYALLRDTLDSLRLRATEKHIRLLLELPEAPEPVLVLGDPHRLRQILLNLLGNAIKFTAQGQVTLSGHWVAEGQAAVTFHLAVQDTGIGIAPHQLASMFEPFTQASASTAREFGGSGLGLSISRGLAELLGGHLWAESAPGQGSTFHVELPLPPAQEATAEVQEPGAPYAAAATGLPPGTRVLLAEDNPVNQLLAATLLRGWGATVDTAVNGLQALELFEQQRYDVVLMDIQMPGMDGVTAARQMQAHPDPQRAHTPVVALTAHALPGEAARCRQAGFVGYISKPFQENKLLTTLQHLLAPAAAPAPAVPASVVLAEPAAPLPLDLAPLRRLAAADPGFLRHMIGLFVRTTPPVLEQMRQLLAERRWPALADKAHFLKSSVGGLGLDDLLPALRELEAAAQPGGPAPERLAELTEQLCAALERIMTQLSQEYLAD</sequence>
<dbReference type="RefSeq" id="WP_138076887.1">
    <property type="nucleotide sequence ID" value="NZ_VAJM01000003.1"/>
</dbReference>
<dbReference type="InterPro" id="IPR001610">
    <property type="entry name" value="PAC"/>
</dbReference>
<dbReference type="InterPro" id="IPR036097">
    <property type="entry name" value="HisK_dim/P_sf"/>
</dbReference>
<evidence type="ECO:0000259" key="15">
    <source>
        <dbReference type="PROSITE" id="PS50109"/>
    </source>
</evidence>
<dbReference type="InterPro" id="IPR001789">
    <property type="entry name" value="Sig_transdc_resp-reg_receiver"/>
</dbReference>
<dbReference type="CDD" id="cd00130">
    <property type="entry name" value="PAS"/>
    <property type="match status" value="3"/>
</dbReference>
<dbReference type="GO" id="GO:0005886">
    <property type="term" value="C:plasma membrane"/>
    <property type="evidence" value="ECO:0007669"/>
    <property type="project" value="UniProtKB-SubCell"/>
</dbReference>
<evidence type="ECO:0000259" key="18">
    <source>
        <dbReference type="PROSITE" id="PS50113"/>
    </source>
</evidence>
<dbReference type="InterPro" id="IPR013656">
    <property type="entry name" value="PAS_4"/>
</dbReference>
<keyword evidence="6" id="KW-0812">Transmembrane</keyword>
<dbReference type="InterPro" id="IPR035965">
    <property type="entry name" value="PAS-like_dom_sf"/>
</dbReference>
<feature type="domain" description="PAC" evidence="18">
    <location>
        <begin position="499"/>
        <end position="552"/>
    </location>
</feature>
<dbReference type="SMART" id="SM00091">
    <property type="entry name" value="PAS"/>
    <property type="match status" value="5"/>
</dbReference>
<evidence type="ECO:0000256" key="6">
    <source>
        <dbReference type="ARBA" id="ARBA00022692"/>
    </source>
</evidence>
<dbReference type="Gene3D" id="3.30.450.20">
    <property type="entry name" value="PAS domain"/>
    <property type="match status" value="5"/>
</dbReference>
<protein>
    <recommendedName>
        <fullName evidence="3">histidine kinase</fullName>
        <ecNumber evidence="3">2.7.13.3</ecNumber>
    </recommendedName>
</protein>
<evidence type="ECO:0000256" key="1">
    <source>
        <dbReference type="ARBA" id="ARBA00000085"/>
    </source>
</evidence>
<dbReference type="SUPFAM" id="SSF47226">
    <property type="entry name" value="Histidine-containing phosphotransfer domain, HPT domain"/>
    <property type="match status" value="1"/>
</dbReference>
<reference evidence="20 21" key="1">
    <citation type="submission" date="2019-05" db="EMBL/GenBank/DDBJ databases">
        <title>Hymenobacter edaphi sp. nov., isolated from abandoned arsenic-contaminated farmland soil.</title>
        <authorList>
            <person name="Nie L."/>
        </authorList>
    </citation>
    <scope>NUCLEOTIDE SEQUENCE [LARGE SCALE GENOMIC DNA]</scope>
    <source>
        <strain evidence="20 21">1-3-3-8</strain>
    </source>
</reference>
<evidence type="ECO:0000256" key="11">
    <source>
        <dbReference type="ARBA" id="ARBA00023136"/>
    </source>
</evidence>
<evidence type="ECO:0000259" key="16">
    <source>
        <dbReference type="PROSITE" id="PS50110"/>
    </source>
</evidence>
<feature type="modified residue" description="4-aspartylphosphate" evidence="13">
    <location>
        <position position="1001"/>
    </location>
</feature>
<keyword evidence="9" id="KW-1133">Transmembrane helix</keyword>
<comment type="subcellular location">
    <subcellularLocation>
        <location evidence="2">Cell membrane</location>
        <topology evidence="2">Multi-pass membrane protein</topology>
    </subcellularLocation>
</comment>
<keyword evidence="5 13" id="KW-0597">Phosphoprotein</keyword>
<keyword evidence="7" id="KW-0547">Nucleotide-binding</keyword>
<evidence type="ECO:0000256" key="3">
    <source>
        <dbReference type="ARBA" id="ARBA00012438"/>
    </source>
</evidence>
<keyword evidence="8" id="KW-0067">ATP-binding</keyword>
<name>A0A5R8WSH9_9BACT</name>
<feature type="coiled-coil region" evidence="14">
    <location>
        <begin position="26"/>
        <end position="53"/>
    </location>
</feature>
<dbReference type="SUPFAM" id="SSF55785">
    <property type="entry name" value="PYP-like sensor domain (PAS domain)"/>
    <property type="match status" value="5"/>
</dbReference>
<evidence type="ECO:0000256" key="9">
    <source>
        <dbReference type="ARBA" id="ARBA00022989"/>
    </source>
</evidence>
<dbReference type="FunFam" id="3.30.565.10:FF:000010">
    <property type="entry name" value="Sensor histidine kinase RcsC"/>
    <property type="match status" value="1"/>
</dbReference>
<evidence type="ECO:0000256" key="8">
    <source>
        <dbReference type="ARBA" id="ARBA00022840"/>
    </source>
</evidence>
<dbReference type="OrthoDB" id="9797097at2"/>
<dbReference type="InterPro" id="IPR011006">
    <property type="entry name" value="CheY-like_superfamily"/>
</dbReference>
<feature type="domain" description="PAC" evidence="18">
    <location>
        <begin position="634"/>
        <end position="685"/>
    </location>
</feature>
<dbReference type="SMART" id="SM00448">
    <property type="entry name" value="REC"/>
    <property type="match status" value="1"/>
</dbReference>
<dbReference type="InterPro" id="IPR036641">
    <property type="entry name" value="HPT_dom_sf"/>
</dbReference>
<dbReference type="PROSITE" id="PS50113">
    <property type="entry name" value="PAC"/>
    <property type="match status" value="3"/>
</dbReference>
<dbReference type="InterPro" id="IPR008207">
    <property type="entry name" value="Sig_transdc_His_kin_Hpt_dom"/>
</dbReference>
<feature type="modified residue" description="Phosphohistidine" evidence="12">
    <location>
        <position position="1146"/>
    </location>
</feature>
<dbReference type="InterPro" id="IPR013655">
    <property type="entry name" value="PAS_fold_3"/>
</dbReference>
<evidence type="ECO:0000256" key="10">
    <source>
        <dbReference type="ARBA" id="ARBA00023012"/>
    </source>
</evidence>
<dbReference type="Gene3D" id="1.10.287.130">
    <property type="match status" value="1"/>
</dbReference>
<dbReference type="Pfam" id="PF02518">
    <property type="entry name" value="HATPase_c"/>
    <property type="match status" value="1"/>
</dbReference>
<dbReference type="PANTHER" id="PTHR45339">
    <property type="entry name" value="HYBRID SIGNAL TRANSDUCTION HISTIDINE KINASE J"/>
    <property type="match status" value="1"/>
</dbReference>
<evidence type="ECO:0000256" key="14">
    <source>
        <dbReference type="SAM" id="Coils"/>
    </source>
</evidence>
<dbReference type="InterPro" id="IPR004358">
    <property type="entry name" value="Sig_transdc_His_kin-like_C"/>
</dbReference>
<organism evidence="20 21">
    <name type="scientific">Hymenobacter jeollabukensis</name>
    <dbReference type="NCBI Taxonomy" id="2025313"/>
    <lineage>
        <taxon>Bacteria</taxon>
        <taxon>Pseudomonadati</taxon>
        <taxon>Bacteroidota</taxon>
        <taxon>Cytophagia</taxon>
        <taxon>Cytophagales</taxon>
        <taxon>Hymenobacteraceae</taxon>
        <taxon>Hymenobacter</taxon>
    </lineage>
</organism>
<gene>
    <name evidence="20" type="ORF">FDY95_08915</name>
</gene>
<dbReference type="Gene3D" id="1.20.120.160">
    <property type="entry name" value="HPT domain"/>
    <property type="match status" value="1"/>
</dbReference>
<dbReference type="Pfam" id="PF00512">
    <property type="entry name" value="HisKA"/>
    <property type="match status" value="1"/>
</dbReference>
<dbReference type="InterPro" id="IPR000014">
    <property type="entry name" value="PAS"/>
</dbReference>
<feature type="domain" description="PAS" evidence="17">
    <location>
        <begin position="560"/>
        <end position="631"/>
    </location>
</feature>
<keyword evidence="11" id="KW-0472">Membrane</keyword>
<dbReference type="GO" id="GO:0005524">
    <property type="term" value="F:ATP binding"/>
    <property type="evidence" value="ECO:0007669"/>
    <property type="project" value="UniProtKB-KW"/>
</dbReference>
<dbReference type="Pfam" id="PF01627">
    <property type="entry name" value="Hpt"/>
    <property type="match status" value="1"/>
</dbReference>
<dbReference type="PROSITE" id="PS50112">
    <property type="entry name" value="PAS"/>
    <property type="match status" value="2"/>
</dbReference>
<dbReference type="Gene3D" id="3.30.565.10">
    <property type="entry name" value="Histidine kinase-like ATPase, C-terminal domain"/>
    <property type="match status" value="1"/>
</dbReference>
<dbReference type="PROSITE" id="PS50894">
    <property type="entry name" value="HPT"/>
    <property type="match status" value="1"/>
</dbReference>
<dbReference type="InterPro" id="IPR003661">
    <property type="entry name" value="HisK_dim/P_dom"/>
</dbReference>
<evidence type="ECO:0000256" key="4">
    <source>
        <dbReference type="ARBA" id="ARBA00022475"/>
    </source>
</evidence>
<comment type="caution">
    <text evidence="20">The sequence shown here is derived from an EMBL/GenBank/DDBJ whole genome shotgun (WGS) entry which is preliminary data.</text>
</comment>
<dbReference type="SMART" id="SM00388">
    <property type="entry name" value="HisKA"/>
    <property type="match status" value="1"/>
</dbReference>
<feature type="domain" description="HPt" evidence="19">
    <location>
        <begin position="1107"/>
        <end position="1202"/>
    </location>
</feature>
<dbReference type="PROSITE" id="PS50110">
    <property type="entry name" value="RESPONSE_REGULATORY"/>
    <property type="match status" value="1"/>
</dbReference>
<dbReference type="SMART" id="SM00086">
    <property type="entry name" value="PAC"/>
    <property type="match status" value="3"/>
</dbReference>
<evidence type="ECO:0000256" key="5">
    <source>
        <dbReference type="ARBA" id="ARBA00022553"/>
    </source>
</evidence>
<dbReference type="InterPro" id="IPR036890">
    <property type="entry name" value="HATPase_C_sf"/>
</dbReference>
<dbReference type="InterPro" id="IPR005467">
    <property type="entry name" value="His_kinase_dom"/>
</dbReference>
<dbReference type="InterPro" id="IPR003594">
    <property type="entry name" value="HATPase_dom"/>
</dbReference>
<keyword evidence="4" id="KW-1003">Cell membrane</keyword>
<evidence type="ECO:0000256" key="2">
    <source>
        <dbReference type="ARBA" id="ARBA00004651"/>
    </source>
</evidence>
<dbReference type="InterPro" id="IPR000700">
    <property type="entry name" value="PAS-assoc_C"/>
</dbReference>
<dbReference type="GO" id="GO:0000155">
    <property type="term" value="F:phosphorelay sensor kinase activity"/>
    <property type="evidence" value="ECO:0007669"/>
    <property type="project" value="InterPro"/>
</dbReference>
<dbReference type="PRINTS" id="PR00344">
    <property type="entry name" value="BCTRLSENSOR"/>
</dbReference>
<evidence type="ECO:0000313" key="21">
    <source>
        <dbReference type="Proteomes" id="UP000305517"/>
    </source>
</evidence>
<feature type="domain" description="PAC" evidence="18">
    <location>
        <begin position="366"/>
        <end position="419"/>
    </location>
</feature>
<feature type="domain" description="Histidine kinase" evidence="15">
    <location>
        <begin position="703"/>
        <end position="925"/>
    </location>
</feature>
<dbReference type="EMBL" id="VAJM01000003">
    <property type="protein sequence ID" value="TLM94130.1"/>
    <property type="molecule type" value="Genomic_DNA"/>
</dbReference>
<dbReference type="Gene3D" id="3.40.50.2300">
    <property type="match status" value="1"/>
</dbReference>
<feature type="domain" description="Response regulatory" evidence="16">
    <location>
        <begin position="952"/>
        <end position="1070"/>
    </location>
</feature>
<dbReference type="CDD" id="cd16922">
    <property type="entry name" value="HATPase_EvgS-ArcB-TorS-like"/>
    <property type="match status" value="1"/>
</dbReference>
<feature type="domain" description="PAS" evidence="17">
    <location>
        <begin position="287"/>
        <end position="364"/>
    </location>
</feature>
<dbReference type="Pfam" id="PF08447">
    <property type="entry name" value="PAS_3"/>
    <property type="match status" value="2"/>
</dbReference>
<evidence type="ECO:0000256" key="13">
    <source>
        <dbReference type="PROSITE-ProRule" id="PRU00169"/>
    </source>
</evidence>
<accession>A0A5R8WSH9</accession>
<evidence type="ECO:0000256" key="12">
    <source>
        <dbReference type="PROSITE-ProRule" id="PRU00110"/>
    </source>
</evidence>
<dbReference type="PROSITE" id="PS50109">
    <property type="entry name" value="HIS_KIN"/>
    <property type="match status" value="1"/>
</dbReference>
<dbReference type="SUPFAM" id="SSF55874">
    <property type="entry name" value="ATPase domain of HSP90 chaperone/DNA topoisomerase II/histidine kinase"/>
    <property type="match status" value="1"/>
</dbReference>
<dbReference type="NCBIfam" id="TIGR00229">
    <property type="entry name" value="sensory_box"/>
    <property type="match status" value="3"/>
</dbReference>
<dbReference type="PANTHER" id="PTHR45339:SF1">
    <property type="entry name" value="HYBRID SIGNAL TRANSDUCTION HISTIDINE KINASE J"/>
    <property type="match status" value="1"/>
</dbReference>
<evidence type="ECO:0000256" key="7">
    <source>
        <dbReference type="ARBA" id="ARBA00022741"/>
    </source>
</evidence>
<proteinExistence type="predicted"/>
<comment type="catalytic activity">
    <reaction evidence="1">
        <text>ATP + protein L-histidine = ADP + protein N-phospho-L-histidine.</text>
        <dbReference type="EC" id="2.7.13.3"/>
    </reaction>
</comment>
<keyword evidence="10" id="KW-0902">Two-component regulatory system</keyword>
<evidence type="ECO:0000313" key="20">
    <source>
        <dbReference type="EMBL" id="TLM94130.1"/>
    </source>
</evidence>
<dbReference type="Pfam" id="PF08448">
    <property type="entry name" value="PAS_4"/>
    <property type="match status" value="1"/>
</dbReference>
<dbReference type="SMART" id="SM00387">
    <property type="entry name" value="HATPase_c"/>
    <property type="match status" value="1"/>
</dbReference>
<dbReference type="CDD" id="cd17546">
    <property type="entry name" value="REC_hyHK_CKI1_RcsC-like"/>
    <property type="match status" value="1"/>
</dbReference>
<keyword evidence="14" id="KW-0175">Coiled coil</keyword>
<dbReference type="SUPFAM" id="SSF47384">
    <property type="entry name" value="Homodimeric domain of signal transducing histidine kinase"/>
    <property type="match status" value="1"/>
</dbReference>